<dbReference type="EMBL" id="CAACVJ010000613">
    <property type="protein sequence ID" value="VEP17871.1"/>
    <property type="molecule type" value="Genomic_DNA"/>
</dbReference>
<evidence type="ECO:0000313" key="3">
    <source>
        <dbReference type="Proteomes" id="UP000320055"/>
    </source>
</evidence>
<organism evidence="2 3">
    <name type="scientific">Hyella patelloides LEGE 07179</name>
    <dbReference type="NCBI Taxonomy" id="945734"/>
    <lineage>
        <taxon>Bacteria</taxon>
        <taxon>Bacillati</taxon>
        <taxon>Cyanobacteriota</taxon>
        <taxon>Cyanophyceae</taxon>
        <taxon>Pleurocapsales</taxon>
        <taxon>Hyellaceae</taxon>
        <taxon>Hyella</taxon>
    </lineage>
</organism>
<keyword evidence="3" id="KW-1185">Reference proteome</keyword>
<feature type="region of interest" description="Disordered" evidence="1">
    <location>
        <begin position="60"/>
        <end position="126"/>
    </location>
</feature>
<name>A0A563W2G0_9CYAN</name>
<dbReference type="SUPFAM" id="SSF47095">
    <property type="entry name" value="HMG-box"/>
    <property type="match status" value="1"/>
</dbReference>
<dbReference type="Proteomes" id="UP000320055">
    <property type="component" value="Unassembled WGS sequence"/>
</dbReference>
<accession>A0A563W2G0</accession>
<proteinExistence type="predicted"/>
<gene>
    <name evidence="2" type="ORF">H1P_6500006</name>
</gene>
<evidence type="ECO:0000256" key="1">
    <source>
        <dbReference type="SAM" id="MobiDB-lite"/>
    </source>
</evidence>
<evidence type="ECO:0000313" key="2">
    <source>
        <dbReference type="EMBL" id="VEP17871.1"/>
    </source>
</evidence>
<sequence>MSHKSMIWLKSAISALPRHFAIALDLLMIFLVQYPVNSAIERVQKNSVPKTFPVTLIAEAEPSLPQRNHEAYQQRTQQWREQQSDQKQKYQDIRRQQQEQFQRHNDFRRRQQERTLPPEKLIRQPE</sequence>
<reference evidence="2 3" key="1">
    <citation type="submission" date="2019-01" db="EMBL/GenBank/DDBJ databases">
        <authorList>
            <person name="Brito A."/>
        </authorList>
    </citation>
    <scope>NUCLEOTIDE SEQUENCE [LARGE SCALE GENOMIC DNA]</scope>
    <source>
        <strain evidence="2">1</strain>
    </source>
</reference>
<dbReference type="AlphaFoldDB" id="A0A563W2G0"/>
<protein>
    <submittedName>
        <fullName evidence="2">Uncharacterized protein</fullName>
    </submittedName>
</protein>
<dbReference type="InterPro" id="IPR036910">
    <property type="entry name" value="HMG_box_dom_sf"/>
</dbReference>
<dbReference type="RefSeq" id="WP_144876288.1">
    <property type="nucleotide sequence ID" value="NZ_LR214382.1"/>
</dbReference>
<feature type="compositionally biased region" description="Basic and acidic residues" evidence="1">
    <location>
        <begin position="82"/>
        <end position="126"/>
    </location>
</feature>